<dbReference type="Proteomes" id="UP001143463">
    <property type="component" value="Unassembled WGS sequence"/>
</dbReference>
<evidence type="ECO:0000313" key="1">
    <source>
        <dbReference type="EMBL" id="GLL15632.1"/>
    </source>
</evidence>
<dbReference type="AlphaFoldDB" id="A0A9W6P0J6"/>
<dbReference type="RefSeq" id="WP_051738256.1">
    <property type="nucleotide sequence ID" value="NZ_BAAAUZ010000059.1"/>
</dbReference>
<protein>
    <submittedName>
        <fullName evidence="1">Uncharacterized protein</fullName>
    </submittedName>
</protein>
<organism evidence="1 2">
    <name type="scientific">Pseudonocardia halophobica</name>
    <dbReference type="NCBI Taxonomy" id="29401"/>
    <lineage>
        <taxon>Bacteria</taxon>
        <taxon>Bacillati</taxon>
        <taxon>Actinomycetota</taxon>
        <taxon>Actinomycetes</taxon>
        <taxon>Pseudonocardiales</taxon>
        <taxon>Pseudonocardiaceae</taxon>
        <taxon>Pseudonocardia</taxon>
    </lineage>
</organism>
<proteinExistence type="predicted"/>
<evidence type="ECO:0000313" key="2">
    <source>
        <dbReference type="Proteomes" id="UP001143463"/>
    </source>
</evidence>
<keyword evidence="2" id="KW-1185">Reference proteome</keyword>
<dbReference type="EMBL" id="BSFQ01000051">
    <property type="protein sequence ID" value="GLL15632.1"/>
    <property type="molecule type" value="Genomic_DNA"/>
</dbReference>
<sequence>MHTAPDRPTHPDAFAGPHPDLVRHLVRSTALDPGEAARVVDEVLAYFAEPTEDFVRRRHAELRTRGLRNDRIFTVIRDELDARRVVPPPLSARQLRRLVYG</sequence>
<gene>
    <name evidence="1" type="ORF">GCM10017577_67840</name>
</gene>
<name>A0A9W6P0J6_9PSEU</name>
<reference evidence="1" key="2">
    <citation type="submission" date="2023-01" db="EMBL/GenBank/DDBJ databases">
        <authorList>
            <person name="Sun Q."/>
            <person name="Evtushenko L."/>
        </authorList>
    </citation>
    <scope>NUCLEOTIDE SEQUENCE</scope>
    <source>
        <strain evidence="1">VKM Ac-1069</strain>
    </source>
</reference>
<reference evidence="1" key="1">
    <citation type="journal article" date="2014" name="Int. J. Syst. Evol. Microbiol.">
        <title>Complete genome sequence of Corynebacterium casei LMG S-19264T (=DSM 44701T), isolated from a smear-ripened cheese.</title>
        <authorList>
            <consortium name="US DOE Joint Genome Institute (JGI-PGF)"/>
            <person name="Walter F."/>
            <person name="Albersmeier A."/>
            <person name="Kalinowski J."/>
            <person name="Ruckert C."/>
        </authorList>
    </citation>
    <scope>NUCLEOTIDE SEQUENCE</scope>
    <source>
        <strain evidence="1">VKM Ac-1069</strain>
    </source>
</reference>
<comment type="caution">
    <text evidence="1">The sequence shown here is derived from an EMBL/GenBank/DDBJ whole genome shotgun (WGS) entry which is preliminary data.</text>
</comment>
<accession>A0A9W6P0J6</accession>